<dbReference type="GO" id="GO:0007059">
    <property type="term" value="P:chromosome segregation"/>
    <property type="evidence" value="ECO:0007669"/>
    <property type="project" value="UniProtKB-KW"/>
</dbReference>
<dbReference type="Gene3D" id="1.10.10.580">
    <property type="entry name" value="Structural maintenance of chromosome 1. Chain E"/>
    <property type="match status" value="1"/>
</dbReference>
<evidence type="ECO:0000256" key="2">
    <source>
        <dbReference type="ARBA" id="ARBA00044777"/>
    </source>
</evidence>
<accession>A0A7C3KH47</accession>
<dbReference type="Gene3D" id="6.10.250.2410">
    <property type="match status" value="1"/>
</dbReference>
<name>A0A7C3KH47_9CYAN</name>
<organism evidence="3">
    <name type="scientific">Oscillatoriales cyanobacterium SpSt-418</name>
    <dbReference type="NCBI Taxonomy" id="2282169"/>
    <lineage>
        <taxon>Bacteria</taxon>
        <taxon>Bacillati</taxon>
        <taxon>Cyanobacteriota</taxon>
        <taxon>Cyanophyceae</taxon>
        <taxon>Oscillatoriophycideae</taxon>
        <taxon>Oscillatoriales</taxon>
    </lineage>
</organism>
<dbReference type="PANTHER" id="PTHR33969:SF2">
    <property type="entry name" value="SEGREGATION AND CONDENSATION PROTEIN A"/>
    <property type="match status" value="1"/>
</dbReference>
<dbReference type="EMBL" id="DSRU01000318">
    <property type="protein sequence ID" value="HFN00324.1"/>
    <property type="molecule type" value="Genomic_DNA"/>
</dbReference>
<sequence length="288" mass="32766">MPITLAQDAIALLIEMAERGEIDPWDVKVVDVIDRFLSELNPFENSSEPYESNLSQSGQAFLYASMLLLLKAESLTQNETDTDADAVIDEAVELMEGEAVEVGLPPFLERRLQRRAVARPPQKRRVTLKELIDQLQTIATALEDGNRRSKRLPRPRQQSRQQAIRAIAQLAHQENLSELAAALAEFLTSYWKTVTDGQQWLDFELLLELWSEVKAFRTSEVHAHGDEDAETASQRHDRVGVFWALLLLTAQSKVELEQESFYQDLKIRLTDDLSITNLPDWVDRVAVD</sequence>
<protein>
    <recommendedName>
        <fullName evidence="2">Segregation and condensation protein A</fullName>
    </recommendedName>
</protein>
<dbReference type="InterPro" id="IPR003768">
    <property type="entry name" value="ScpA"/>
</dbReference>
<keyword evidence="1" id="KW-0159">Chromosome partition</keyword>
<comment type="caution">
    <text evidence="3">The sequence shown here is derived from an EMBL/GenBank/DDBJ whole genome shotgun (WGS) entry which is preliminary data.</text>
</comment>
<proteinExistence type="predicted"/>
<gene>
    <name evidence="3" type="ORF">ENR64_21775</name>
</gene>
<evidence type="ECO:0000313" key="3">
    <source>
        <dbReference type="EMBL" id="HFN00324.1"/>
    </source>
</evidence>
<dbReference type="AlphaFoldDB" id="A0A7C3KH47"/>
<dbReference type="InterPro" id="IPR023093">
    <property type="entry name" value="ScpA-like_C"/>
</dbReference>
<reference evidence="3" key="1">
    <citation type="journal article" date="2020" name="mSystems">
        <title>Genome- and Community-Level Interaction Insights into Carbon Utilization and Element Cycling Functions of Hydrothermarchaeota in Hydrothermal Sediment.</title>
        <authorList>
            <person name="Zhou Z."/>
            <person name="Liu Y."/>
            <person name="Xu W."/>
            <person name="Pan J."/>
            <person name="Luo Z.H."/>
            <person name="Li M."/>
        </authorList>
    </citation>
    <scope>NUCLEOTIDE SEQUENCE [LARGE SCALE GENOMIC DNA]</scope>
    <source>
        <strain evidence="3">SpSt-418</strain>
    </source>
</reference>
<dbReference type="Pfam" id="PF02616">
    <property type="entry name" value="SMC_ScpA"/>
    <property type="match status" value="1"/>
</dbReference>
<evidence type="ECO:0000256" key="1">
    <source>
        <dbReference type="ARBA" id="ARBA00022829"/>
    </source>
</evidence>
<dbReference type="PANTHER" id="PTHR33969">
    <property type="entry name" value="SEGREGATION AND CONDENSATION PROTEIN A"/>
    <property type="match status" value="1"/>
</dbReference>